<accession>A0AAN4W1C0</accession>
<dbReference type="EMBL" id="BQKE01000003">
    <property type="protein sequence ID" value="GJM63518.1"/>
    <property type="molecule type" value="Genomic_DNA"/>
</dbReference>
<dbReference type="CDD" id="cd00755">
    <property type="entry name" value="YgdL_like"/>
    <property type="match status" value="1"/>
</dbReference>
<dbReference type="GO" id="GO:0061504">
    <property type="term" value="P:cyclic threonylcarbamoyladenosine biosynthetic process"/>
    <property type="evidence" value="ECO:0007669"/>
    <property type="project" value="TreeGrafter"/>
</dbReference>
<dbReference type="InterPro" id="IPR035985">
    <property type="entry name" value="Ubiquitin-activating_enz"/>
</dbReference>
<dbReference type="PANTHER" id="PTHR43267:SF1">
    <property type="entry name" value="TRNA THREONYLCARBAMOYLADENOSINE DEHYDRATASE"/>
    <property type="match status" value="1"/>
</dbReference>
<protein>
    <submittedName>
        <fullName evidence="2">tRNA threonylcarbamoyladenosine dehydratase</fullName>
    </submittedName>
</protein>
<organism evidence="2 3">
    <name type="scientific">Persicobacter diffluens</name>
    <dbReference type="NCBI Taxonomy" id="981"/>
    <lineage>
        <taxon>Bacteria</taxon>
        <taxon>Pseudomonadati</taxon>
        <taxon>Bacteroidota</taxon>
        <taxon>Cytophagia</taxon>
        <taxon>Cytophagales</taxon>
        <taxon>Persicobacteraceae</taxon>
        <taxon>Persicobacter</taxon>
    </lineage>
</organism>
<dbReference type="SUPFAM" id="SSF69572">
    <property type="entry name" value="Activating enzymes of the ubiquitin-like proteins"/>
    <property type="match status" value="1"/>
</dbReference>
<dbReference type="Pfam" id="PF00899">
    <property type="entry name" value="ThiF"/>
    <property type="match status" value="1"/>
</dbReference>
<evidence type="ECO:0000313" key="2">
    <source>
        <dbReference type="EMBL" id="GJM63518.1"/>
    </source>
</evidence>
<dbReference type="PANTHER" id="PTHR43267">
    <property type="entry name" value="TRNA THREONYLCARBAMOYLADENOSINE DEHYDRATASE"/>
    <property type="match status" value="1"/>
</dbReference>
<dbReference type="Gene3D" id="3.40.50.720">
    <property type="entry name" value="NAD(P)-binding Rossmann-like Domain"/>
    <property type="match status" value="1"/>
</dbReference>
<name>A0AAN4W1C0_9BACT</name>
<dbReference type="RefSeq" id="WP_338238674.1">
    <property type="nucleotide sequence ID" value="NZ_BQKE01000003.1"/>
</dbReference>
<dbReference type="InterPro" id="IPR000594">
    <property type="entry name" value="ThiF_NAD_FAD-bd"/>
</dbReference>
<evidence type="ECO:0000259" key="1">
    <source>
        <dbReference type="Pfam" id="PF00899"/>
    </source>
</evidence>
<feature type="domain" description="THIF-type NAD/FAD binding fold" evidence="1">
    <location>
        <begin position="12"/>
        <end position="240"/>
    </location>
</feature>
<dbReference type="AlphaFoldDB" id="A0AAN4W1C0"/>
<evidence type="ECO:0000313" key="3">
    <source>
        <dbReference type="Proteomes" id="UP001310022"/>
    </source>
</evidence>
<dbReference type="GO" id="GO:0061503">
    <property type="term" value="F:tRNA threonylcarbamoyladenosine dehydratase"/>
    <property type="evidence" value="ECO:0007669"/>
    <property type="project" value="TreeGrafter"/>
</dbReference>
<sequence>MDRTWLERAELLLGADKLDKLANSHVLIVGLGGVGGFATECIARAGVGKMTIVDGDTIDESNRNRQLVALKSNTGKQKADELGARLMDINPDLNLRVVNQYLTDPEIQELLDSDQFDYVMDCIDTLTPKVYLITNCLSRKLPLVSAMGAGGRMDPSKIMVADISKSYNCKLARMLRKRLHKQGIRKGFKVVFSPEDIDTSRVFEVEGQTNKKSVIGTISYMPPMVGGMVASVVIRALLGEKV</sequence>
<gene>
    <name evidence="2" type="ORF">PEDI_40700</name>
</gene>
<proteinExistence type="predicted"/>
<dbReference type="Proteomes" id="UP001310022">
    <property type="component" value="Unassembled WGS sequence"/>
</dbReference>
<reference evidence="2 3" key="1">
    <citation type="submission" date="2021-12" db="EMBL/GenBank/DDBJ databases">
        <title>Genome sequencing of bacteria with rrn-lacking chromosome and rrn-plasmid.</title>
        <authorList>
            <person name="Anda M."/>
            <person name="Iwasaki W."/>
        </authorList>
    </citation>
    <scope>NUCLEOTIDE SEQUENCE [LARGE SCALE GENOMIC DNA]</scope>
    <source>
        <strain evidence="2 3">NBRC 15940</strain>
    </source>
</reference>
<dbReference type="InterPro" id="IPR045886">
    <property type="entry name" value="ThiF/MoeB/HesA"/>
</dbReference>
<keyword evidence="3" id="KW-1185">Reference proteome</keyword>
<comment type="caution">
    <text evidence="2">The sequence shown here is derived from an EMBL/GenBank/DDBJ whole genome shotgun (WGS) entry which is preliminary data.</text>
</comment>
<dbReference type="GO" id="GO:0008641">
    <property type="term" value="F:ubiquitin-like modifier activating enzyme activity"/>
    <property type="evidence" value="ECO:0007669"/>
    <property type="project" value="InterPro"/>
</dbReference>